<dbReference type="Proteomes" id="UP001162992">
    <property type="component" value="Chromosome 15"/>
</dbReference>
<sequence length="234" mass="25603">MSCTLLGGLVPDFEADSTIGKIHFHDYIQGHWAMLFSQPNDLCTVCTSELASIAASFKDFEDRNVKLIALSCNDEEIQIKLDIESVIDPNGKVSYAIVSDVDSRLTELFGMLADPDEKDESGRPLPARSFIIVGPDKKLKASTIYPSSTGRNFLEALRLIDSLQLTAEQNVETPAQWNPGDKVFVGQCLSNEEARKEFPGGFESLSLPSGKDYIRLVDPVATKSAKALCTLNPS</sequence>
<keyword evidence="2" id="KW-1185">Reference proteome</keyword>
<reference evidence="2" key="1">
    <citation type="journal article" date="2024" name="Proc. Natl. Acad. Sci. U.S.A.">
        <title>Extraordinary preservation of gene collinearity over three hundred million years revealed in homosporous lycophytes.</title>
        <authorList>
            <person name="Li C."/>
            <person name="Wickell D."/>
            <person name="Kuo L.Y."/>
            <person name="Chen X."/>
            <person name="Nie B."/>
            <person name="Liao X."/>
            <person name="Peng D."/>
            <person name="Ji J."/>
            <person name="Jenkins J."/>
            <person name="Williams M."/>
            <person name="Shu S."/>
            <person name="Plott C."/>
            <person name="Barry K."/>
            <person name="Rajasekar S."/>
            <person name="Grimwood J."/>
            <person name="Han X."/>
            <person name="Sun S."/>
            <person name="Hou Z."/>
            <person name="He W."/>
            <person name="Dai G."/>
            <person name="Sun C."/>
            <person name="Schmutz J."/>
            <person name="Leebens-Mack J.H."/>
            <person name="Li F.W."/>
            <person name="Wang L."/>
        </authorList>
    </citation>
    <scope>NUCLEOTIDE SEQUENCE [LARGE SCALE GENOMIC DNA]</scope>
    <source>
        <strain evidence="2">cv. PW_Plant_1</strain>
    </source>
</reference>
<gene>
    <name evidence="1" type="ORF">O6H91_15G038000</name>
</gene>
<organism evidence="1 2">
    <name type="scientific">Diphasiastrum complanatum</name>
    <name type="common">Issler's clubmoss</name>
    <name type="synonym">Lycopodium complanatum</name>
    <dbReference type="NCBI Taxonomy" id="34168"/>
    <lineage>
        <taxon>Eukaryota</taxon>
        <taxon>Viridiplantae</taxon>
        <taxon>Streptophyta</taxon>
        <taxon>Embryophyta</taxon>
        <taxon>Tracheophyta</taxon>
        <taxon>Lycopodiopsida</taxon>
        <taxon>Lycopodiales</taxon>
        <taxon>Lycopodiaceae</taxon>
        <taxon>Lycopodioideae</taxon>
        <taxon>Diphasiastrum</taxon>
    </lineage>
</organism>
<evidence type="ECO:0000313" key="1">
    <source>
        <dbReference type="EMBL" id="KAJ7529212.1"/>
    </source>
</evidence>
<protein>
    <submittedName>
        <fullName evidence="1">Uncharacterized protein</fullName>
    </submittedName>
</protein>
<evidence type="ECO:0000313" key="2">
    <source>
        <dbReference type="Proteomes" id="UP001162992"/>
    </source>
</evidence>
<accession>A0ACC2BHE5</accession>
<comment type="caution">
    <text evidence="1">The sequence shown here is derived from an EMBL/GenBank/DDBJ whole genome shotgun (WGS) entry which is preliminary data.</text>
</comment>
<dbReference type="EMBL" id="CM055106">
    <property type="protein sequence ID" value="KAJ7529212.1"/>
    <property type="molecule type" value="Genomic_DNA"/>
</dbReference>
<name>A0ACC2BHE5_DIPCM</name>
<proteinExistence type="predicted"/>